<gene>
    <name evidence="2" type="ORF">CI109_106388</name>
</gene>
<keyword evidence="3" id="KW-1185">Reference proteome</keyword>
<dbReference type="Gene3D" id="3.80.10.10">
    <property type="entry name" value="Ribonuclease Inhibitor"/>
    <property type="match status" value="1"/>
</dbReference>
<evidence type="ECO:0000313" key="3">
    <source>
        <dbReference type="Proteomes" id="UP000322225"/>
    </source>
</evidence>
<dbReference type="Proteomes" id="UP000322225">
    <property type="component" value="Chromosome 12"/>
</dbReference>
<proteinExistence type="predicted"/>
<dbReference type="SMART" id="SM00256">
    <property type="entry name" value="FBOX"/>
    <property type="match status" value="1"/>
</dbReference>
<dbReference type="InterPro" id="IPR032675">
    <property type="entry name" value="LRR_dom_sf"/>
</dbReference>
<dbReference type="OrthoDB" id="3219396at2759"/>
<reference evidence="2" key="2">
    <citation type="submission" date="2024-01" db="EMBL/GenBank/DDBJ databases">
        <title>Comparative genomics of Cryptococcus and Kwoniella reveals pathogenesis evolution and contrasting modes of karyotype evolution via chromosome fusion or intercentromeric recombination.</title>
        <authorList>
            <person name="Coelho M.A."/>
            <person name="David-Palma M."/>
            <person name="Shea T."/>
            <person name="Bowers K."/>
            <person name="McGinley-Smith S."/>
            <person name="Mohammad A.W."/>
            <person name="Gnirke A."/>
            <person name="Yurkov A.M."/>
            <person name="Nowrousian M."/>
            <person name="Sun S."/>
            <person name="Cuomo C.A."/>
            <person name="Heitman J."/>
        </authorList>
    </citation>
    <scope>NUCLEOTIDE SEQUENCE</scope>
    <source>
        <strain evidence="2">CBS 12478</strain>
    </source>
</reference>
<name>A0A5M6BU69_9TREE</name>
<dbReference type="InterPro" id="IPR001810">
    <property type="entry name" value="F-box_dom"/>
</dbReference>
<dbReference type="SUPFAM" id="SSF52047">
    <property type="entry name" value="RNI-like"/>
    <property type="match status" value="1"/>
</dbReference>
<dbReference type="AlphaFoldDB" id="A0A5M6BU69"/>
<feature type="compositionally biased region" description="Low complexity" evidence="1">
    <location>
        <begin position="429"/>
        <end position="441"/>
    </location>
</feature>
<dbReference type="KEGG" id="ksn:43591195"/>
<evidence type="ECO:0000256" key="1">
    <source>
        <dbReference type="SAM" id="MobiDB-lite"/>
    </source>
</evidence>
<dbReference type="Pfam" id="PF12937">
    <property type="entry name" value="F-box-like"/>
    <property type="match status" value="1"/>
</dbReference>
<feature type="compositionally biased region" description="Polar residues" evidence="1">
    <location>
        <begin position="407"/>
        <end position="417"/>
    </location>
</feature>
<dbReference type="GeneID" id="43591195"/>
<feature type="compositionally biased region" description="Polar residues" evidence="1">
    <location>
        <begin position="449"/>
        <end position="460"/>
    </location>
</feature>
<dbReference type="EMBL" id="CP144062">
    <property type="protein sequence ID" value="WWD21900.1"/>
    <property type="molecule type" value="Genomic_DNA"/>
</dbReference>
<accession>A0A5M6BU69</accession>
<reference evidence="2" key="1">
    <citation type="submission" date="2017-08" db="EMBL/GenBank/DDBJ databases">
        <authorList>
            <person name="Cuomo C."/>
            <person name="Billmyre B."/>
            <person name="Heitman J."/>
        </authorList>
    </citation>
    <scope>NUCLEOTIDE SEQUENCE</scope>
    <source>
        <strain evidence="2">CBS 12478</strain>
    </source>
</reference>
<dbReference type="InterPro" id="IPR036047">
    <property type="entry name" value="F-box-like_dom_sf"/>
</dbReference>
<organism evidence="2 3">
    <name type="scientific">Kwoniella shandongensis</name>
    <dbReference type="NCBI Taxonomy" id="1734106"/>
    <lineage>
        <taxon>Eukaryota</taxon>
        <taxon>Fungi</taxon>
        <taxon>Dikarya</taxon>
        <taxon>Basidiomycota</taxon>
        <taxon>Agaricomycotina</taxon>
        <taxon>Tremellomycetes</taxon>
        <taxon>Tremellales</taxon>
        <taxon>Cryptococcaceae</taxon>
        <taxon>Kwoniella</taxon>
    </lineage>
</organism>
<evidence type="ECO:0000313" key="2">
    <source>
        <dbReference type="EMBL" id="WWD21900.1"/>
    </source>
</evidence>
<dbReference type="SUPFAM" id="SSF81383">
    <property type="entry name" value="F-box domain"/>
    <property type="match status" value="1"/>
</dbReference>
<feature type="region of interest" description="Disordered" evidence="1">
    <location>
        <begin position="378"/>
        <end position="460"/>
    </location>
</feature>
<protein>
    <submittedName>
        <fullName evidence="2">Uncharacterized protein</fullName>
    </submittedName>
</protein>
<dbReference type="RefSeq" id="XP_031858669.1">
    <property type="nucleotide sequence ID" value="XM_032007027.1"/>
</dbReference>
<dbReference type="PROSITE" id="PS50181">
    <property type="entry name" value="FBOX"/>
    <property type="match status" value="1"/>
</dbReference>
<sequence length="523" mass="57366">MDITLLPPTHILTHHSHLSLLPSALPKTRYAPSSSFTSTSSTSSSSSSSSLHYLARYRKVYQPLPPSDGSSPLLSLPDEILLSIFSWLDFEDLLNLRLVSPRLGEVALSGSLHRTLTLTTLPSTRTRPDGNGEGELPSLLRRILPSVRELHLHLFPYPLLNPSIRTQNPSTTILQLLRHIPTNQLRSLSLPFSAPYLPSTDLEDVLRTIGNGIRKLDLRGSALSGNGSWIEIISRMKDLREIDIGFTNITSFPLASQLGKLEQISLASCPSLSEKTLRTFLRGLPTSVRRLDLSRLDQIPFEALWEMKVVSIHGDDDEEEGGGSVTGLEEVRVVGIDHLTRRDIRGLKKHWEDQRRAVLSDKISDRTTKQRECAIARIEVEKRPSTPPSQSQSRYAYGLLSPPLTPGSETISTSSHSGGVGRSPYTPATSISSSLSTSPPISHRHPVLSSLTGIPTPLSSGRSAEAEVEEDVEDTVRVNIVHSAILESEDEDGYRRFIGEVVGGTLGIGLEVEQEGGYVEVDD</sequence>